<evidence type="ECO:0000313" key="4">
    <source>
        <dbReference type="Proteomes" id="UP000184171"/>
    </source>
</evidence>
<dbReference type="EMBL" id="FQZT01000010">
    <property type="protein sequence ID" value="SHJ58175.1"/>
    <property type="molecule type" value="Genomic_DNA"/>
</dbReference>
<reference evidence="3 4" key="1">
    <citation type="submission" date="2016-11" db="EMBL/GenBank/DDBJ databases">
        <authorList>
            <person name="Jaros S."/>
            <person name="Januszkiewicz K."/>
            <person name="Wedrychowicz H."/>
        </authorList>
    </citation>
    <scope>NUCLEOTIDE SEQUENCE [LARGE SCALE GENOMIC DNA]</scope>
    <source>
        <strain evidence="3 4">DSM 5091</strain>
    </source>
</reference>
<dbReference type="STRING" id="1122189.SAMN02745165_02713"/>
<dbReference type="PANTHER" id="PTHR47618:SF1">
    <property type="entry name" value="BIFUNCTIONAL OLIGORIBONUCLEASE AND PAP PHOSPHATASE NRNA"/>
    <property type="match status" value="1"/>
</dbReference>
<evidence type="ECO:0000313" key="3">
    <source>
        <dbReference type="EMBL" id="SHJ58175.1"/>
    </source>
</evidence>
<dbReference type="SUPFAM" id="SSF64182">
    <property type="entry name" value="DHH phosphoesterases"/>
    <property type="match status" value="1"/>
</dbReference>
<feature type="domain" description="DHHA1" evidence="2">
    <location>
        <begin position="228"/>
        <end position="309"/>
    </location>
</feature>
<dbReference type="RefSeq" id="WP_072909274.1">
    <property type="nucleotide sequence ID" value="NZ_FQZT01000010.1"/>
</dbReference>
<dbReference type="InterPro" id="IPR001667">
    <property type="entry name" value="DDH_dom"/>
</dbReference>
<feature type="domain" description="DDH" evidence="1">
    <location>
        <begin position="15"/>
        <end position="152"/>
    </location>
</feature>
<sequence>MIQQIVDLIEANTSFLVVAHENPDGDAIGSTLGLANALREMGKDVVALNVDGVPQIMQFLPGFDQLVTTLPENKQFDVAFVLDSGDLVRAGVPVQECCKALVNIDHHPHSEFGDICYVDTTASATAVLIDRVLQQCDYRMSLDVAKPLYLGILSDTGSFRYSSANPEAFSVAGRLVGMGIDPWEIASCLYESLAPERMKLLGLVLPTLEISDCGRYASVAMTEDILKQSGASEEHTDGFVNYPRAIRGVEVALFFRQIGADAYKISMRSRGTIDVGAMARELGGGGHHNAAGAKVNGSLEEARATVSRLLDRLI</sequence>
<dbReference type="Gene3D" id="3.90.1640.10">
    <property type="entry name" value="inorganic pyrophosphatase (n-terminal core)"/>
    <property type="match status" value="1"/>
</dbReference>
<evidence type="ECO:0000259" key="1">
    <source>
        <dbReference type="Pfam" id="PF01368"/>
    </source>
</evidence>
<dbReference type="AlphaFoldDB" id="A0A1M6KGV4"/>
<gene>
    <name evidence="3" type="ORF">SAMN02745165_02713</name>
</gene>
<dbReference type="PANTHER" id="PTHR47618">
    <property type="entry name" value="BIFUNCTIONAL OLIGORIBONUCLEASE AND PAP PHOSPHATASE NRNA"/>
    <property type="match status" value="1"/>
</dbReference>
<dbReference type="OrthoDB" id="9803668at2"/>
<dbReference type="GO" id="GO:0003676">
    <property type="term" value="F:nucleic acid binding"/>
    <property type="evidence" value="ECO:0007669"/>
    <property type="project" value="InterPro"/>
</dbReference>
<evidence type="ECO:0000259" key="2">
    <source>
        <dbReference type="Pfam" id="PF02272"/>
    </source>
</evidence>
<keyword evidence="4" id="KW-1185">Reference proteome</keyword>
<protein>
    <submittedName>
        <fullName evidence="3">Phosphoesterase RecJ domain-containing protein</fullName>
    </submittedName>
</protein>
<organism evidence="3 4">
    <name type="scientific">Malonomonas rubra DSM 5091</name>
    <dbReference type="NCBI Taxonomy" id="1122189"/>
    <lineage>
        <taxon>Bacteria</taxon>
        <taxon>Pseudomonadati</taxon>
        <taxon>Thermodesulfobacteriota</taxon>
        <taxon>Desulfuromonadia</taxon>
        <taxon>Desulfuromonadales</taxon>
        <taxon>Geopsychrobacteraceae</taxon>
        <taxon>Malonomonas</taxon>
    </lineage>
</organism>
<dbReference type="InterPro" id="IPR003156">
    <property type="entry name" value="DHHA1_dom"/>
</dbReference>
<name>A0A1M6KGV4_MALRU</name>
<dbReference type="Pfam" id="PF02272">
    <property type="entry name" value="DHHA1"/>
    <property type="match status" value="1"/>
</dbReference>
<accession>A0A1M6KGV4</accession>
<dbReference type="InterPro" id="IPR038763">
    <property type="entry name" value="DHH_sf"/>
</dbReference>
<dbReference type="Pfam" id="PF01368">
    <property type="entry name" value="DHH"/>
    <property type="match status" value="1"/>
</dbReference>
<dbReference type="Proteomes" id="UP000184171">
    <property type="component" value="Unassembled WGS sequence"/>
</dbReference>
<dbReference type="Gene3D" id="3.10.310.30">
    <property type="match status" value="1"/>
</dbReference>
<dbReference type="InterPro" id="IPR051319">
    <property type="entry name" value="Oligoribo/pAp-PDE_c-di-AMP_PDE"/>
</dbReference>
<proteinExistence type="predicted"/>